<sequence>MKKNAICVTGFYCPRLFKTLILVKLTFILTVLLHVTAIGSTWAQNERATLNVRSAKLGKILKEIENQTKYRFVYGEALLTGITKPFAVHANDTPVKDILTDLLINTDLNFELRNDYLIILSKELKTPATGQATLRGAISDNHGKRLAGVTVKIAGNTNKVIISDQNGSFQLASVNIGSILQISSIGYLSQEIMVSATHLSDGIHIVLESEISALEETVVIGYGSAKRKDLTGSIASINPDEIRDVPFMSIDAAMVGKAPGVQITKSDGSPGGAVRIRIRGGASLIGSNDPLYIIDGVPVLVENKYVGVTDMTNPVENYGGENARNSSISGSFSRGLNNLAGLNIDDIESIDILKDASATAIYGSKAANGVVIINTKKGKKDQKPILEANYYSGFSRPLREKVLNASQYKEIMLEAATTRVTEDIRLGRTPNALANALVNNPMLLGDGTVDTDWLSLVLRRGHTQNGNLSVRGGGSASRHYSSLAYTKQEGALRGTDFSRIAGKLSLDNDISSKLKVVTNLDYGFTTNNITNGVYSNAMMAPPIFTPYNADGTFVNFDQQFAAATPVGGGSDFGIQNPLAMASAINNGKNSSLLGSLSLEYDILNDLKFRSTASVNYGNYRQRNYIPSYLEIANPNSQGGQSSQGGVGSQSNSTTVNSFFENTLTWDKEINENHRLNLLGGTSWEKYATEFFSAEGRGYPNDDFLNNLSSAIVPAQVQGANPSGEYALLSFYMRANYAFKDRYLFTFTGRNDISSKFPKGKQATYFPSGALAWRLSEENFLKGVSWMDDLKLRVSAGYTGSQSIGNYLFLSLYSPVAYAGASAFTPTQLGNRDIKWERTLQKDLGLDFSFFKTRLRGTLGYYEKNTSGLLLNMTPPPSYAFSSVIMNVASIANRGLEFDVRGDIIRNKTFNWNLAFNISRNISKVTSIQGGDFSNPNNRNALNLGTSIVREGEELGLLYGRVATQIAQSSEEATQFLNDVYFAQLFNPFFNAGDMMYEKSLLTSSGGVDYYQYKYDVIGNINPDFYGGITNIFSYKNIHLNTLFTYSYGNDILFQTDVRDRGINNLTNKGERILGRWTPTNPNSERERLIFGQSAFLNNNSVYDASYLKLKSLTVGYDLPKITSDKLGVRYASFYVSATNLFVITNYPGLDPEISDDPRSVIGGGRDLSSYPTTRELTIGIRLGF</sequence>
<evidence type="ECO:0000259" key="9">
    <source>
        <dbReference type="Pfam" id="PF07715"/>
    </source>
</evidence>
<dbReference type="NCBIfam" id="TIGR04056">
    <property type="entry name" value="OMP_RagA_SusC"/>
    <property type="match status" value="1"/>
</dbReference>
<dbReference type="PROSITE" id="PS52016">
    <property type="entry name" value="TONB_DEPENDENT_REC_3"/>
    <property type="match status" value="1"/>
</dbReference>
<name>A0A4U0NKF8_9SPHI</name>
<evidence type="ECO:0000256" key="4">
    <source>
        <dbReference type="ARBA" id="ARBA00022692"/>
    </source>
</evidence>
<keyword evidence="8" id="KW-1133">Transmembrane helix</keyword>
<evidence type="ECO:0000313" key="10">
    <source>
        <dbReference type="EMBL" id="TJZ54767.1"/>
    </source>
</evidence>
<protein>
    <submittedName>
        <fullName evidence="10">TonB-dependent receptor</fullName>
    </submittedName>
</protein>
<dbReference type="SUPFAM" id="SSF49464">
    <property type="entry name" value="Carboxypeptidase regulatory domain-like"/>
    <property type="match status" value="1"/>
</dbReference>
<dbReference type="Gene3D" id="2.40.170.20">
    <property type="entry name" value="TonB-dependent receptor, beta-barrel domain"/>
    <property type="match status" value="1"/>
</dbReference>
<comment type="similarity">
    <text evidence="7">Belongs to the TonB-dependent receptor family.</text>
</comment>
<accession>A0A4U0NKF8</accession>
<evidence type="ECO:0000256" key="3">
    <source>
        <dbReference type="ARBA" id="ARBA00022452"/>
    </source>
</evidence>
<evidence type="ECO:0000256" key="2">
    <source>
        <dbReference type="ARBA" id="ARBA00022448"/>
    </source>
</evidence>
<keyword evidence="3 7" id="KW-1134">Transmembrane beta strand</keyword>
<keyword evidence="10" id="KW-0675">Receptor</keyword>
<dbReference type="Pfam" id="PF13715">
    <property type="entry name" value="CarbopepD_reg_2"/>
    <property type="match status" value="1"/>
</dbReference>
<evidence type="ECO:0000256" key="1">
    <source>
        <dbReference type="ARBA" id="ARBA00004571"/>
    </source>
</evidence>
<dbReference type="NCBIfam" id="TIGR04057">
    <property type="entry name" value="SusC_RagA_signa"/>
    <property type="match status" value="1"/>
</dbReference>
<dbReference type="Gene3D" id="2.170.130.10">
    <property type="entry name" value="TonB-dependent receptor, plug domain"/>
    <property type="match status" value="1"/>
</dbReference>
<dbReference type="InterPro" id="IPR023996">
    <property type="entry name" value="TonB-dep_OMP_SusC/RagA"/>
</dbReference>
<feature type="transmembrane region" description="Helical" evidence="8">
    <location>
        <begin position="21"/>
        <end position="43"/>
    </location>
</feature>
<keyword evidence="5 7" id="KW-0472">Membrane</keyword>
<dbReference type="Gene3D" id="2.60.40.1120">
    <property type="entry name" value="Carboxypeptidase-like, regulatory domain"/>
    <property type="match status" value="1"/>
</dbReference>
<evidence type="ECO:0000256" key="8">
    <source>
        <dbReference type="SAM" id="Phobius"/>
    </source>
</evidence>
<dbReference type="InterPro" id="IPR023997">
    <property type="entry name" value="TonB-dep_OMP_SusC/RagA_CS"/>
</dbReference>
<reference evidence="10 11" key="1">
    <citation type="submission" date="2019-04" db="EMBL/GenBank/DDBJ databases">
        <title>Sphingobacterium olei sp. nov., isolated from oil-contaminated soil.</title>
        <authorList>
            <person name="Liu B."/>
        </authorList>
    </citation>
    <scope>NUCLEOTIDE SEQUENCE [LARGE SCALE GENOMIC DNA]</scope>
    <source>
        <strain evidence="10 11">HAL-9</strain>
    </source>
</reference>
<dbReference type="EMBL" id="SUME01000006">
    <property type="protein sequence ID" value="TJZ54767.1"/>
    <property type="molecule type" value="Genomic_DNA"/>
</dbReference>
<dbReference type="InterPro" id="IPR037066">
    <property type="entry name" value="Plug_dom_sf"/>
</dbReference>
<dbReference type="InterPro" id="IPR039426">
    <property type="entry name" value="TonB-dep_rcpt-like"/>
</dbReference>
<comment type="subcellular location">
    <subcellularLocation>
        <location evidence="1 7">Cell outer membrane</location>
        <topology evidence="1 7">Multi-pass membrane protein</topology>
    </subcellularLocation>
</comment>
<evidence type="ECO:0000256" key="7">
    <source>
        <dbReference type="PROSITE-ProRule" id="PRU01360"/>
    </source>
</evidence>
<keyword evidence="6 7" id="KW-0998">Cell outer membrane</keyword>
<keyword evidence="11" id="KW-1185">Reference proteome</keyword>
<keyword evidence="4 7" id="KW-0812">Transmembrane</keyword>
<dbReference type="SUPFAM" id="SSF56935">
    <property type="entry name" value="Porins"/>
    <property type="match status" value="1"/>
</dbReference>
<evidence type="ECO:0000256" key="5">
    <source>
        <dbReference type="ARBA" id="ARBA00023136"/>
    </source>
</evidence>
<gene>
    <name evidence="10" type="ORF">FAZ15_14900</name>
</gene>
<dbReference type="GO" id="GO:0009279">
    <property type="term" value="C:cell outer membrane"/>
    <property type="evidence" value="ECO:0007669"/>
    <property type="project" value="UniProtKB-SubCell"/>
</dbReference>
<dbReference type="AlphaFoldDB" id="A0A4U0NKF8"/>
<dbReference type="InterPro" id="IPR036942">
    <property type="entry name" value="Beta-barrel_TonB_sf"/>
</dbReference>
<dbReference type="InterPro" id="IPR012910">
    <property type="entry name" value="Plug_dom"/>
</dbReference>
<dbReference type="InterPro" id="IPR008969">
    <property type="entry name" value="CarboxyPept-like_regulatory"/>
</dbReference>
<feature type="domain" description="TonB-dependent receptor plug" evidence="9">
    <location>
        <begin position="227"/>
        <end position="370"/>
    </location>
</feature>
<dbReference type="OrthoDB" id="9768177at2"/>
<dbReference type="RefSeq" id="WP_136902127.1">
    <property type="nucleotide sequence ID" value="NZ_SUME01000006.1"/>
</dbReference>
<dbReference type="Proteomes" id="UP000306808">
    <property type="component" value="Unassembled WGS sequence"/>
</dbReference>
<evidence type="ECO:0000256" key="6">
    <source>
        <dbReference type="ARBA" id="ARBA00023237"/>
    </source>
</evidence>
<comment type="caution">
    <text evidence="10">The sequence shown here is derived from an EMBL/GenBank/DDBJ whole genome shotgun (WGS) entry which is preliminary data.</text>
</comment>
<dbReference type="Pfam" id="PF07715">
    <property type="entry name" value="Plug"/>
    <property type="match status" value="1"/>
</dbReference>
<proteinExistence type="inferred from homology"/>
<keyword evidence="2 7" id="KW-0813">Transport</keyword>
<organism evidence="10 11">
    <name type="scientific">Sphingobacterium olei</name>
    <dbReference type="NCBI Taxonomy" id="2571155"/>
    <lineage>
        <taxon>Bacteria</taxon>
        <taxon>Pseudomonadati</taxon>
        <taxon>Bacteroidota</taxon>
        <taxon>Sphingobacteriia</taxon>
        <taxon>Sphingobacteriales</taxon>
        <taxon>Sphingobacteriaceae</taxon>
        <taxon>Sphingobacterium</taxon>
    </lineage>
</organism>
<evidence type="ECO:0000313" key="11">
    <source>
        <dbReference type="Proteomes" id="UP000306808"/>
    </source>
</evidence>